<evidence type="ECO:0000256" key="1">
    <source>
        <dbReference type="ARBA" id="ARBA00005098"/>
    </source>
</evidence>
<evidence type="ECO:0000313" key="13">
    <source>
        <dbReference type="Proteomes" id="UP001149165"/>
    </source>
</evidence>
<dbReference type="GO" id="GO:0006525">
    <property type="term" value="P:arginine metabolic process"/>
    <property type="evidence" value="ECO:0007669"/>
    <property type="project" value="UniProtKB-KW"/>
</dbReference>
<dbReference type="EMBL" id="JAPQKH010000002">
    <property type="protein sequence ID" value="KAJ5113583.1"/>
    <property type="molecule type" value="Genomic_DNA"/>
</dbReference>
<reference evidence="12" key="2">
    <citation type="journal article" date="2023" name="IMA Fungus">
        <title>Comparative genomic study of the Penicillium genus elucidates a diverse pangenome and 15 lateral gene transfer events.</title>
        <authorList>
            <person name="Petersen C."/>
            <person name="Sorensen T."/>
            <person name="Nielsen M.R."/>
            <person name="Sondergaard T.E."/>
            <person name="Sorensen J.L."/>
            <person name="Fitzpatrick D.A."/>
            <person name="Frisvad J.C."/>
            <person name="Nielsen K.L."/>
        </authorList>
    </citation>
    <scope>NUCLEOTIDE SEQUENCE</scope>
    <source>
        <strain evidence="12">IBT 30069</strain>
    </source>
</reference>
<dbReference type="InterPro" id="IPR014033">
    <property type="entry name" value="Arginase"/>
</dbReference>
<dbReference type="PRINTS" id="PR00116">
    <property type="entry name" value="ARGINASE"/>
</dbReference>
<comment type="catalytic activity">
    <reaction evidence="9 11">
        <text>L-arginine + H2O = urea + L-ornithine</text>
        <dbReference type="Rhea" id="RHEA:20569"/>
        <dbReference type="ChEBI" id="CHEBI:15377"/>
        <dbReference type="ChEBI" id="CHEBI:16199"/>
        <dbReference type="ChEBI" id="CHEBI:32682"/>
        <dbReference type="ChEBI" id="CHEBI:46911"/>
        <dbReference type="EC" id="3.5.3.1"/>
    </reaction>
</comment>
<keyword evidence="7 11" id="KW-0378">Hydrolase</keyword>
<dbReference type="SUPFAM" id="SSF52768">
    <property type="entry name" value="Arginase/deacetylase"/>
    <property type="match status" value="1"/>
</dbReference>
<comment type="similarity">
    <text evidence="10 11">Belongs to the arginase family.</text>
</comment>
<dbReference type="NCBIfam" id="TIGR01229">
    <property type="entry name" value="rocF_arginase"/>
    <property type="match status" value="1"/>
</dbReference>
<protein>
    <recommendedName>
        <fullName evidence="4 11">Arginase</fullName>
        <ecNumber evidence="3 11">3.5.3.1</ecNumber>
    </recommendedName>
</protein>
<proteinExistence type="inferred from homology"/>
<dbReference type="FunFam" id="3.40.800.10:FF:000012">
    <property type="entry name" value="Arginase"/>
    <property type="match status" value="1"/>
</dbReference>
<dbReference type="Pfam" id="PF00491">
    <property type="entry name" value="Arginase"/>
    <property type="match status" value="1"/>
</dbReference>
<organism evidence="12 13">
    <name type="scientific">Penicillium angulare</name>
    <dbReference type="NCBI Taxonomy" id="116970"/>
    <lineage>
        <taxon>Eukaryota</taxon>
        <taxon>Fungi</taxon>
        <taxon>Dikarya</taxon>
        <taxon>Ascomycota</taxon>
        <taxon>Pezizomycotina</taxon>
        <taxon>Eurotiomycetes</taxon>
        <taxon>Eurotiomycetidae</taxon>
        <taxon>Eurotiales</taxon>
        <taxon>Aspergillaceae</taxon>
        <taxon>Penicillium</taxon>
    </lineage>
</organism>
<evidence type="ECO:0000256" key="4">
    <source>
        <dbReference type="ARBA" id="ARBA00018123"/>
    </source>
</evidence>
<name>A0A9W9G813_9EURO</name>
<keyword evidence="5 11" id="KW-0056">Arginine metabolism</keyword>
<evidence type="ECO:0000256" key="3">
    <source>
        <dbReference type="ARBA" id="ARBA00012168"/>
    </source>
</evidence>
<evidence type="ECO:0000256" key="7">
    <source>
        <dbReference type="ARBA" id="ARBA00022801"/>
    </source>
</evidence>
<dbReference type="GO" id="GO:0005634">
    <property type="term" value="C:nucleus"/>
    <property type="evidence" value="ECO:0007669"/>
    <property type="project" value="TreeGrafter"/>
</dbReference>
<dbReference type="Gene3D" id="3.40.800.10">
    <property type="entry name" value="Ureohydrolase domain"/>
    <property type="match status" value="1"/>
</dbReference>
<comment type="pathway">
    <text evidence="1">Nitrogen metabolism; urea cycle; L-ornithine and urea from L-arginine: step 1/1.</text>
</comment>
<evidence type="ECO:0000256" key="8">
    <source>
        <dbReference type="ARBA" id="ARBA00023211"/>
    </source>
</evidence>
<dbReference type="GO" id="GO:0004053">
    <property type="term" value="F:arginase activity"/>
    <property type="evidence" value="ECO:0007669"/>
    <property type="project" value="UniProtKB-EC"/>
</dbReference>
<comment type="cofactor">
    <cofactor evidence="11">
        <name>Mn(2+)</name>
        <dbReference type="ChEBI" id="CHEBI:29035"/>
    </cofactor>
    <text evidence="11">Binds 2 manganese ions per subunit.</text>
</comment>
<evidence type="ECO:0000256" key="10">
    <source>
        <dbReference type="PROSITE-ProRule" id="PRU00742"/>
    </source>
</evidence>
<dbReference type="InterPro" id="IPR006035">
    <property type="entry name" value="Ureohydrolase"/>
</dbReference>
<accession>A0A9W9G813</accession>
<dbReference type="AlphaFoldDB" id="A0A9W9G813"/>
<evidence type="ECO:0000256" key="2">
    <source>
        <dbReference type="ARBA" id="ARBA00011233"/>
    </source>
</evidence>
<evidence type="ECO:0000256" key="6">
    <source>
        <dbReference type="ARBA" id="ARBA00022723"/>
    </source>
</evidence>
<dbReference type="EC" id="3.5.3.1" evidence="3 11"/>
<evidence type="ECO:0000256" key="11">
    <source>
        <dbReference type="RuleBase" id="RU361159"/>
    </source>
</evidence>
<keyword evidence="6 11" id="KW-0479">Metal-binding</keyword>
<dbReference type="PANTHER" id="PTHR43782:SF3">
    <property type="entry name" value="ARGINASE"/>
    <property type="match status" value="1"/>
</dbReference>
<dbReference type="CDD" id="cd09989">
    <property type="entry name" value="Arginase"/>
    <property type="match status" value="1"/>
</dbReference>
<comment type="subunit">
    <text evidence="2">Homotrimer.</text>
</comment>
<dbReference type="PANTHER" id="PTHR43782">
    <property type="entry name" value="ARGINASE"/>
    <property type="match status" value="1"/>
</dbReference>
<dbReference type="OrthoDB" id="9992747at2759"/>
<dbReference type="InterPro" id="IPR023696">
    <property type="entry name" value="Ureohydrolase_dom_sf"/>
</dbReference>
<reference evidence="12" key="1">
    <citation type="submission" date="2022-11" db="EMBL/GenBank/DDBJ databases">
        <authorList>
            <person name="Petersen C."/>
        </authorList>
    </citation>
    <scope>NUCLEOTIDE SEQUENCE</scope>
    <source>
        <strain evidence="12">IBT 30069</strain>
    </source>
</reference>
<comment type="caution">
    <text evidence="12">The sequence shown here is derived from an EMBL/GenBank/DDBJ whole genome shotgun (WGS) entry which is preliminary data.</text>
</comment>
<evidence type="ECO:0000256" key="9">
    <source>
        <dbReference type="ARBA" id="ARBA00047391"/>
    </source>
</evidence>
<keyword evidence="8 11" id="KW-0464">Manganese</keyword>
<dbReference type="GO" id="GO:0030145">
    <property type="term" value="F:manganese ion binding"/>
    <property type="evidence" value="ECO:0007669"/>
    <property type="project" value="TreeGrafter"/>
</dbReference>
<dbReference type="PROSITE" id="PS51409">
    <property type="entry name" value="ARGINASE_2"/>
    <property type="match status" value="1"/>
</dbReference>
<sequence length="320" mass="34353">MKGSTDVPCETTKSLAIISAGYCRGAPKDGTEAGPTAVLNSGLFAQLQAHFGAIHLDIDRPDGADIHKSLDPDFAGMKNPRAVSVATKHVSERVYEYSRNGSLVLTLGGDHSNAIGSLTGATRGLREKLDSNVAVICVDAHVSINTPDTSPSGNIHGMPLAFATGIAQTKGEGIFDWIEKKHLIDVKRLVYVGTRDVDDKEKEIIATHGIKVFDMDQIRRNGIESVMDEVMNYIGGSIPIHLSCDIDVLDPEWAPSAGHLVPDGLSLDEGQYIARRVHSTERLAAMDLVEVNPSIDLPGVQRTVDSACFLIRSALGVSYE</sequence>
<keyword evidence="13" id="KW-1185">Reference proteome</keyword>
<dbReference type="GO" id="GO:0005829">
    <property type="term" value="C:cytosol"/>
    <property type="evidence" value="ECO:0007669"/>
    <property type="project" value="TreeGrafter"/>
</dbReference>
<evidence type="ECO:0000313" key="12">
    <source>
        <dbReference type="EMBL" id="KAJ5113583.1"/>
    </source>
</evidence>
<dbReference type="Proteomes" id="UP001149165">
    <property type="component" value="Unassembled WGS sequence"/>
</dbReference>
<gene>
    <name evidence="12" type="ORF">N7456_002117</name>
</gene>
<evidence type="ECO:0000256" key="5">
    <source>
        <dbReference type="ARBA" id="ARBA00022503"/>
    </source>
</evidence>